<organism evidence="1 2">
    <name type="scientific">Phytophthora sojae (strain P6497)</name>
    <name type="common">Soybean stem and root rot agent</name>
    <name type="synonym">Phytophthora megasperma f. sp. glycines</name>
    <dbReference type="NCBI Taxonomy" id="1094619"/>
    <lineage>
        <taxon>Eukaryota</taxon>
        <taxon>Sar</taxon>
        <taxon>Stramenopiles</taxon>
        <taxon>Oomycota</taxon>
        <taxon>Peronosporomycetes</taxon>
        <taxon>Peronosporales</taxon>
        <taxon>Peronosporaceae</taxon>
        <taxon>Phytophthora</taxon>
    </lineage>
</organism>
<name>G4YRF7_PHYSP</name>
<keyword evidence="2" id="KW-1185">Reference proteome</keyword>
<sequence length="166" mass="18321">MNRLKAKQKVAAIPAWKGVAEQQLKERVHAEVTNQSLRIMLDAQLNMTAELGKPMQTRTRLKGECMIKEEEPKSLEARLATTTDDDIFADQLTHVERAHLDVAQVFGGPEFAGRTASFYDSQMTVQSTSDAGVALVTDITIRPTYYAEGHVASFRGGGAKNDELLQ</sequence>
<dbReference type="KEGG" id="psoj:PHYSODRAFT_295520"/>
<evidence type="ECO:0000313" key="2">
    <source>
        <dbReference type="Proteomes" id="UP000002640"/>
    </source>
</evidence>
<dbReference type="GeneID" id="20641263"/>
<dbReference type="AlphaFoldDB" id="G4YRF7"/>
<dbReference type="SMR" id="G4YRF7"/>
<accession>G4YRF7</accession>
<dbReference type="EMBL" id="JH159152">
    <property type="protein sequence ID" value="EGZ22891.1"/>
    <property type="molecule type" value="Genomic_DNA"/>
</dbReference>
<proteinExistence type="predicted"/>
<protein>
    <submittedName>
        <fullName evidence="1">Uncharacterized protein</fullName>
    </submittedName>
</protein>
<dbReference type="Proteomes" id="UP000002640">
    <property type="component" value="Unassembled WGS sequence"/>
</dbReference>
<reference evidence="1 2" key="1">
    <citation type="journal article" date="2006" name="Science">
        <title>Phytophthora genome sequences uncover evolutionary origins and mechanisms of pathogenesis.</title>
        <authorList>
            <person name="Tyler B.M."/>
            <person name="Tripathy S."/>
            <person name="Zhang X."/>
            <person name="Dehal P."/>
            <person name="Jiang R.H."/>
            <person name="Aerts A."/>
            <person name="Arredondo F.D."/>
            <person name="Baxter L."/>
            <person name="Bensasson D."/>
            <person name="Beynon J.L."/>
            <person name="Chapman J."/>
            <person name="Damasceno C.M."/>
            <person name="Dorrance A.E."/>
            <person name="Dou D."/>
            <person name="Dickerman A.W."/>
            <person name="Dubchak I.L."/>
            <person name="Garbelotto M."/>
            <person name="Gijzen M."/>
            <person name="Gordon S.G."/>
            <person name="Govers F."/>
            <person name="Grunwald N.J."/>
            <person name="Huang W."/>
            <person name="Ivors K.L."/>
            <person name="Jones R.W."/>
            <person name="Kamoun S."/>
            <person name="Krampis K."/>
            <person name="Lamour K.H."/>
            <person name="Lee M.K."/>
            <person name="McDonald W.H."/>
            <person name="Medina M."/>
            <person name="Meijer H.J."/>
            <person name="Nordberg E.K."/>
            <person name="Maclean D.J."/>
            <person name="Ospina-Giraldo M.D."/>
            <person name="Morris P.F."/>
            <person name="Phuntumart V."/>
            <person name="Putnam N.H."/>
            <person name="Rash S."/>
            <person name="Rose J.K."/>
            <person name="Sakihama Y."/>
            <person name="Salamov A.A."/>
            <person name="Savidor A."/>
            <person name="Scheuring C.F."/>
            <person name="Smith B.M."/>
            <person name="Sobral B.W."/>
            <person name="Terry A."/>
            <person name="Torto-Alalibo T.A."/>
            <person name="Win J."/>
            <person name="Xu Z."/>
            <person name="Zhang H."/>
            <person name="Grigoriev I.V."/>
            <person name="Rokhsar D.S."/>
            <person name="Boore J.L."/>
        </authorList>
    </citation>
    <scope>NUCLEOTIDE SEQUENCE [LARGE SCALE GENOMIC DNA]</scope>
    <source>
        <strain evidence="1 2">P6497</strain>
    </source>
</reference>
<dbReference type="InParanoid" id="G4YRF7"/>
<evidence type="ECO:0000313" key="1">
    <source>
        <dbReference type="EMBL" id="EGZ22891.1"/>
    </source>
</evidence>
<gene>
    <name evidence="1" type="ORF">PHYSODRAFT_295520</name>
</gene>
<dbReference type="RefSeq" id="XP_009518179.1">
    <property type="nucleotide sequence ID" value="XM_009519884.1"/>
</dbReference>